<sequence>MGSIGDLPSALGLTGIGPDKPRVAVDAFLLRHPGIDYVRFQWVDYSGILRARVVTMDYFQSIVTANKPLRCGQITLSCLPDESRVPFEASSAHLLYPDWSSLRALSNCMDKKGPNYASVMCSIIEETPGVMSNPHLCPRIALKNVVSRGKKERQLDFLIGFEIEFVVLQSAPDGTLIPFSSHPGTYSAAGLRAPSYKYLEECVQNLSDSGIPVREFHVEGNIGQYEITLAARPPLEAVDDLVAAHDIIRCTFAGHGYTATMSPKPVENRSANGSHIHVSIHPPTDQEAFLAGMLQRLPAICAFSMPSISSYRRCGDFQAGTKVSWGTQNRQTPVRKLGDGYWEVRCADATANMYLAVAAILGAGLLGSRNEEPLSWEDMSFSSGSKTAYEELPRTITHSLDSLEGVSDDFLEILSSKVASRYLYVKRNEVRALEGLDSYGLSQLLSKVF</sequence>
<evidence type="ECO:0000259" key="5">
    <source>
        <dbReference type="PROSITE" id="PS51987"/>
    </source>
</evidence>
<dbReference type="GO" id="GO:0006542">
    <property type="term" value="P:glutamine biosynthetic process"/>
    <property type="evidence" value="ECO:0007669"/>
    <property type="project" value="InterPro"/>
</dbReference>
<keyword evidence="2" id="KW-0436">Ligase</keyword>
<dbReference type="Gene3D" id="3.10.20.70">
    <property type="entry name" value="Glutamine synthetase, N-terminal domain"/>
    <property type="match status" value="1"/>
</dbReference>
<dbReference type="Gene3D" id="3.30.590.10">
    <property type="entry name" value="Glutamine synthetase/guanido kinase, catalytic domain"/>
    <property type="match status" value="1"/>
</dbReference>
<gene>
    <name evidence="6" type="ORF">N7494_008507</name>
</gene>
<evidence type="ECO:0000313" key="6">
    <source>
        <dbReference type="EMBL" id="KAJ5531955.1"/>
    </source>
</evidence>
<dbReference type="SUPFAM" id="SSF55931">
    <property type="entry name" value="Glutamine synthetase/guanido kinase"/>
    <property type="match status" value="1"/>
</dbReference>
<evidence type="ECO:0000256" key="4">
    <source>
        <dbReference type="RuleBase" id="RU000384"/>
    </source>
</evidence>
<dbReference type="PANTHER" id="PTHR43785">
    <property type="entry name" value="GAMMA-GLUTAMYLPUTRESCINE SYNTHETASE"/>
    <property type="match status" value="1"/>
</dbReference>
<keyword evidence="7" id="KW-1185">Reference proteome</keyword>
<evidence type="ECO:0000313" key="7">
    <source>
        <dbReference type="Proteomes" id="UP001220324"/>
    </source>
</evidence>
<dbReference type="InterPro" id="IPR014746">
    <property type="entry name" value="Gln_synth/guanido_kin_cat_dom"/>
</dbReference>
<dbReference type="EMBL" id="JAQIZZ010000007">
    <property type="protein sequence ID" value="KAJ5531955.1"/>
    <property type="molecule type" value="Genomic_DNA"/>
</dbReference>
<dbReference type="GO" id="GO:0004356">
    <property type="term" value="F:glutamine synthetase activity"/>
    <property type="evidence" value="ECO:0007669"/>
    <property type="project" value="InterPro"/>
</dbReference>
<dbReference type="InterPro" id="IPR008146">
    <property type="entry name" value="Gln_synth_cat_dom"/>
</dbReference>
<reference evidence="6 7" key="1">
    <citation type="journal article" date="2023" name="IMA Fungus">
        <title>Comparative genomic study of the Penicillium genus elucidates a diverse pangenome and 15 lateral gene transfer events.</title>
        <authorList>
            <person name="Petersen C."/>
            <person name="Sorensen T."/>
            <person name="Nielsen M.R."/>
            <person name="Sondergaard T.E."/>
            <person name="Sorensen J.L."/>
            <person name="Fitzpatrick D.A."/>
            <person name="Frisvad J.C."/>
            <person name="Nielsen K.L."/>
        </authorList>
    </citation>
    <scope>NUCLEOTIDE SEQUENCE [LARGE SCALE GENOMIC DNA]</scope>
    <source>
        <strain evidence="6 7">IBT 35679</strain>
    </source>
</reference>
<dbReference type="SMART" id="SM01230">
    <property type="entry name" value="Gln-synt_C"/>
    <property type="match status" value="1"/>
</dbReference>
<feature type="domain" description="GS catalytic" evidence="5">
    <location>
        <begin position="138"/>
        <end position="449"/>
    </location>
</feature>
<dbReference type="PROSITE" id="PS51987">
    <property type="entry name" value="GS_CATALYTIC"/>
    <property type="match status" value="1"/>
</dbReference>
<dbReference type="Pfam" id="PF00120">
    <property type="entry name" value="Gln-synt_C"/>
    <property type="match status" value="1"/>
</dbReference>
<evidence type="ECO:0000256" key="1">
    <source>
        <dbReference type="ARBA" id="ARBA00021364"/>
    </source>
</evidence>
<evidence type="ECO:0000256" key="3">
    <source>
        <dbReference type="PROSITE-ProRule" id="PRU01331"/>
    </source>
</evidence>
<dbReference type="PANTHER" id="PTHR43785:SF2">
    <property type="entry name" value="TYPE-1 GLUTAMINE SYNTHETASE 1"/>
    <property type="match status" value="1"/>
</dbReference>
<accession>A0AAD6CN79</accession>
<protein>
    <recommendedName>
        <fullName evidence="1">Glutamine synthetase</fullName>
    </recommendedName>
</protein>
<dbReference type="InterPro" id="IPR036651">
    <property type="entry name" value="Gln_synt_N_sf"/>
</dbReference>
<name>A0AAD6CN79_9EURO</name>
<organism evidence="6 7">
    <name type="scientific">Penicillium frequentans</name>
    <dbReference type="NCBI Taxonomy" id="3151616"/>
    <lineage>
        <taxon>Eukaryota</taxon>
        <taxon>Fungi</taxon>
        <taxon>Dikarya</taxon>
        <taxon>Ascomycota</taxon>
        <taxon>Pezizomycotina</taxon>
        <taxon>Eurotiomycetes</taxon>
        <taxon>Eurotiomycetidae</taxon>
        <taxon>Eurotiales</taxon>
        <taxon>Aspergillaceae</taxon>
        <taxon>Penicillium</taxon>
    </lineage>
</organism>
<comment type="similarity">
    <text evidence="3 4">Belongs to the glutamine synthetase family.</text>
</comment>
<dbReference type="Proteomes" id="UP001220324">
    <property type="component" value="Unassembled WGS sequence"/>
</dbReference>
<evidence type="ECO:0000256" key="2">
    <source>
        <dbReference type="ARBA" id="ARBA00022598"/>
    </source>
</evidence>
<comment type="caution">
    <text evidence="6">The sequence shown here is derived from an EMBL/GenBank/DDBJ whole genome shotgun (WGS) entry which is preliminary data.</text>
</comment>
<proteinExistence type="inferred from homology"/>
<dbReference type="AlphaFoldDB" id="A0AAD6CN79"/>
<dbReference type="SUPFAM" id="SSF54368">
    <property type="entry name" value="Glutamine synthetase, N-terminal domain"/>
    <property type="match status" value="1"/>
</dbReference>